<gene>
    <name evidence="2" type="primary">Cenpvl3</name>
</gene>
<sequence>MSWTWAPRSAGTLRKRWGLGCERAAKFLLDTFEDPAPHAPLRGCSRHGVQRQGLRPCSRVRGGFQLQVTHEEAMAAPPPGDLLPEAPPWRGEHLRSLTPPAGRATQFLEQVRGAQSHPDVSDPWIILPNAALPGRRNVFLKVGSMETRHKVHLL</sequence>
<reference evidence="2" key="1">
    <citation type="submission" date="2025-08" db="UniProtKB">
        <authorList>
            <consortium name="RefSeq"/>
        </authorList>
    </citation>
    <scope>IDENTIFICATION</scope>
</reference>
<accession>A0AC58LMJ5</accession>
<proteinExistence type="predicted"/>
<dbReference type="Proteomes" id="UP001732720">
    <property type="component" value="Chromosome X"/>
</dbReference>
<dbReference type="RefSeq" id="XP_073918374.1">
    <property type="nucleotide sequence ID" value="XM_074062273.1"/>
</dbReference>
<keyword evidence="1" id="KW-1185">Reference proteome</keyword>
<evidence type="ECO:0000313" key="1">
    <source>
        <dbReference type="Proteomes" id="UP001732720"/>
    </source>
</evidence>
<protein>
    <submittedName>
        <fullName evidence="2">Centromere protein V-like protein 3</fullName>
    </submittedName>
</protein>
<evidence type="ECO:0000313" key="2">
    <source>
        <dbReference type="RefSeq" id="XP_073918374.1"/>
    </source>
</evidence>
<name>A0AC58LMJ5_CASCN</name>
<organism evidence="1 2">
    <name type="scientific">Castor canadensis</name>
    <name type="common">American beaver</name>
    <dbReference type="NCBI Taxonomy" id="51338"/>
    <lineage>
        <taxon>Eukaryota</taxon>
        <taxon>Metazoa</taxon>
        <taxon>Chordata</taxon>
        <taxon>Craniata</taxon>
        <taxon>Vertebrata</taxon>
        <taxon>Euteleostomi</taxon>
        <taxon>Mammalia</taxon>
        <taxon>Eutheria</taxon>
        <taxon>Euarchontoglires</taxon>
        <taxon>Glires</taxon>
        <taxon>Rodentia</taxon>
        <taxon>Castorimorpha</taxon>
        <taxon>Castoridae</taxon>
        <taxon>Castor</taxon>
    </lineage>
</organism>